<feature type="region of interest" description="Disordered" evidence="1">
    <location>
        <begin position="43"/>
        <end position="80"/>
    </location>
</feature>
<feature type="compositionally biased region" description="Polar residues" evidence="1">
    <location>
        <begin position="162"/>
        <end position="181"/>
    </location>
</feature>
<dbReference type="Proteomes" id="UP000267096">
    <property type="component" value="Unassembled WGS sequence"/>
</dbReference>
<proteinExistence type="predicted"/>
<dbReference type="OrthoDB" id="10627268at2759"/>
<reference evidence="2 3" key="2">
    <citation type="submission" date="2018-11" db="EMBL/GenBank/DDBJ databases">
        <authorList>
            <consortium name="Pathogen Informatics"/>
        </authorList>
    </citation>
    <scope>NUCLEOTIDE SEQUENCE [LARGE SCALE GENOMIC DNA]</scope>
</reference>
<dbReference type="AlphaFoldDB" id="A0A0M3JCE9"/>
<feature type="region of interest" description="Disordered" evidence="1">
    <location>
        <begin position="124"/>
        <end position="181"/>
    </location>
</feature>
<name>A0A0M3JCE9_ANISI</name>
<sequence length="181" mass="20377">MYFSTFGSIELLDRLLIEDSEEKLNDLNDRLERIEKLLLKNVSSSSSATNDGKKDDEKCAESEGQQVATSSSQRPRFKRISSLPVDETVKVVVSGNEQYVIARRGTSVSIEPLEIVQQRRTPFKFRHQPASASKQQHTFFDAADNDHDTESDNKSEGDVSDPQYQSSDRTPSTNCEQKMGL</sequence>
<evidence type="ECO:0000256" key="1">
    <source>
        <dbReference type="SAM" id="MobiDB-lite"/>
    </source>
</evidence>
<accession>A0A0M3JCE9</accession>
<dbReference type="EMBL" id="UYRR01009574">
    <property type="protein sequence ID" value="VDK24971.1"/>
    <property type="molecule type" value="Genomic_DNA"/>
</dbReference>
<feature type="compositionally biased region" description="Basic and acidic residues" evidence="1">
    <location>
        <begin position="51"/>
        <end position="61"/>
    </location>
</feature>
<keyword evidence="3" id="KW-1185">Reference proteome</keyword>
<feature type="compositionally biased region" description="Basic and acidic residues" evidence="1">
    <location>
        <begin position="144"/>
        <end position="157"/>
    </location>
</feature>
<organism evidence="4">
    <name type="scientific">Anisakis simplex</name>
    <name type="common">Herring worm</name>
    <dbReference type="NCBI Taxonomy" id="6269"/>
    <lineage>
        <taxon>Eukaryota</taxon>
        <taxon>Metazoa</taxon>
        <taxon>Ecdysozoa</taxon>
        <taxon>Nematoda</taxon>
        <taxon>Chromadorea</taxon>
        <taxon>Rhabditida</taxon>
        <taxon>Spirurina</taxon>
        <taxon>Ascaridomorpha</taxon>
        <taxon>Ascaridoidea</taxon>
        <taxon>Anisakidae</taxon>
        <taxon>Anisakis</taxon>
        <taxon>Anisakis simplex complex</taxon>
    </lineage>
</organism>
<gene>
    <name evidence="2" type="ORF">ASIM_LOCUS5081</name>
</gene>
<dbReference type="WBParaSite" id="ASIM_0000528001-mRNA-1">
    <property type="protein sequence ID" value="ASIM_0000528001-mRNA-1"/>
    <property type="gene ID" value="ASIM_0000528001"/>
</dbReference>
<reference evidence="4" key="1">
    <citation type="submission" date="2017-02" db="UniProtKB">
        <authorList>
            <consortium name="WormBaseParasite"/>
        </authorList>
    </citation>
    <scope>IDENTIFICATION</scope>
</reference>
<protein>
    <submittedName>
        <fullName evidence="2 4">Uncharacterized protein</fullName>
    </submittedName>
</protein>
<evidence type="ECO:0000313" key="4">
    <source>
        <dbReference type="WBParaSite" id="ASIM_0000528001-mRNA-1"/>
    </source>
</evidence>
<evidence type="ECO:0000313" key="3">
    <source>
        <dbReference type="Proteomes" id="UP000267096"/>
    </source>
</evidence>
<evidence type="ECO:0000313" key="2">
    <source>
        <dbReference type="EMBL" id="VDK24971.1"/>
    </source>
</evidence>
<feature type="compositionally biased region" description="Polar residues" evidence="1">
    <location>
        <begin position="63"/>
        <end position="74"/>
    </location>
</feature>